<proteinExistence type="predicted"/>
<evidence type="ECO:0000259" key="2">
    <source>
        <dbReference type="Pfam" id="PF14016"/>
    </source>
</evidence>
<dbReference type="InterPro" id="IPR025326">
    <property type="entry name" value="DUF4232"/>
</dbReference>
<gene>
    <name evidence="3" type="ORF">DWB77_03986</name>
</gene>
<evidence type="ECO:0000313" key="4">
    <source>
        <dbReference type="Proteomes" id="UP000271554"/>
    </source>
</evidence>
<evidence type="ECO:0000313" key="3">
    <source>
        <dbReference type="EMBL" id="AYG81819.1"/>
    </source>
</evidence>
<name>A0A387HEB0_9ACTN</name>
<reference evidence="3 4" key="1">
    <citation type="submission" date="2018-10" db="EMBL/GenBank/DDBJ databases">
        <title>Relationship between Morphology and Antimicrobial Activity in Streptomyces.</title>
        <authorList>
            <person name="Kang H.J."/>
            <person name="Kim S.B."/>
        </authorList>
    </citation>
    <scope>NUCLEOTIDE SEQUENCE [LARGE SCALE GENOMIC DNA]</scope>
    <source>
        <strain evidence="3 4">BH38</strain>
    </source>
</reference>
<dbReference type="EMBL" id="CP032698">
    <property type="protein sequence ID" value="AYG81819.1"/>
    <property type="molecule type" value="Genomic_DNA"/>
</dbReference>
<sequence length="284" mass="28132">MCVGRRSGRLAGVRPVMVFHEGIEGRMRGVRGSGAVVGLAVLFGALTACTDRVPAAPTTSAHTVAHSSPAPSATTPRERPAPSVPTPAPKATGQSPSPGAVPSAASGTASATPGPSPSGTDTRTGPFGDGGDDARAFCSPTALSFTFRTADGPRGPGGSRPGADVRAESDAVLVVRNTSGHTCVLHGAPTLAVLDDSGRGAPLVSAPAKPFAKPFALHPGANGVARVHHTPRRGCAARGSAVRVTLPGSDTAITVAVLDAHGRPAALPLCGPAPRTGPFKPGFG</sequence>
<feature type="compositionally biased region" description="Low complexity" evidence="1">
    <location>
        <begin position="95"/>
        <end position="126"/>
    </location>
</feature>
<dbReference type="Pfam" id="PF14016">
    <property type="entry name" value="DUF4232"/>
    <property type="match status" value="1"/>
</dbReference>
<organism evidence="3 4">
    <name type="scientific">Streptomyces hundungensis</name>
    <dbReference type="NCBI Taxonomy" id="1077946"/>
    <lineage>
        <taxon>Bacteria</taxon>
        <taxon>Bacillati</taxon>
        <taxon>Actinomycetota</taxon>
        <taxon>Actinomycetes</taxon>
        <taxon>Kitasatosporales</taxon>
        <taxon>Streptomycetaceae</taxon>
        <taxon>Streptomyces</taxon>
    </lineage>
</organism>
<protein>
    <recommendedName>
        <fullName evidence="2">DUF4232 domain-containing protein</fullName>
    </recommendedName>
</protein>
<feature type="region of interest" description="Disordered" evidence="1">
    <location>
        <begin position="57"/>
        <end position="135"/>
    </location>
</feature>
<dbReference type="KEGG" id="shun:DWB77_03986"/>
<dbReference type="AlphaFoldDB" id="A0A387HEB0"/>
<dbReference type="Proteomes" id="UP000271554">
    <property type="component" value="Chromosome"/>
</dbReference>
<feature type="domain" description="DUF4232" evidence="2">
    <location>
        <begin position="153"/>
        <end position="262"/>
    </location>
</feature>
<evidence type="ECO:0000256" key="1">
    <source>
        <dbReference type="SAM" id="MobiDB-lite"/>
    </source>
</evidence>
<feature type="compositionally biased region" description="Polar residues" evidence="1">
    <location>
        <begin position="57"/>
        <end position="75"/>
    </location>
</feature>
<keyword evidence="4" id="KW-1185">Reference proteome</keyword>
<accession>A0A387HEB0</accession>